<evidence type="ECO:0000313" key="11">
    <source>
        <dbReference type="EMBL" id="SEF61679.1"/>
    </source>
</evidence>
<dbReference type="Pfam" id="PF06808">
    <property type="entry name" value="DctM"/>
    <property type="match status" value="3"/>
</dbReference>
<dbReference type="EMBL" id="FNVD01000002">
    <property type="protein sequence ID" value="SEF61679.1"/>
    <property type="molecule type" value="Genomic_DNA"/>
</dbReference>
<feature type="domain" description="TRAP C4-dicarboxylate transport system permease DctM subunit" evidence="10">
    <location>
        <begin position="367"/>
        <end position="546"/>
    </location>
</feature>
<feature type="domain" description="TRAP C4-dicarboxylate transport system permease DctM subunit" evidence="10">
    <location>
        <begin position="13"/>
        <end position="186"/>
    </location>
</feature>
<evidence type="ECO:0000256" key="1">
    <source>
        <dbReference type="ARBA" id="ARBA00004429"/>
    </source>
</evidence>
<protein>
    <submittedName>
        <fullName evidence="11">TRAP transporter, DctM subunit</fullName>
    </submittedName>
</protein>
<evidence type="ECO:0000256" key="3">
    <source>
        <dbReference type="ARBA" id="ARBA00022519"/>
    </source>
</evidence>
<sequence length="884" mass="95337">MEIYFLILLILSMAFALGSGYPVAFALPGAAIFTIGTAALCGYLFAGNVDAFFHSGGPSQWLTAGVTNLRGVYWEVERDTLIAIPLFIFMGIMLQRSKIAEDLLVTMAQLFGPVPGGLGISVVLVGALLAATTGIVGATVVAMGLISLPAMLRNNYSTPLATGTIAASGTLGQIIPPSIVLIILADQLASATDQASTLRKALYKDATGEVSMPSVFDVTSTSAGEMFLGAFVPGLVLVGLYMAYILIFALLRPSAAPAVPYDGKFDRQFWSRVFLILVPPLTLIFLVLGSIIAGVATVNQAGAIGAAGALIMAGYRLPKKTKWTYAPALLALAALVAIAVALQRFNMNVKAIASSEDILGIWIGSIAAAVLLIALIWSGWRVFKLEDTLRGVMLETAKTTSLVFVILMGAAMLTAAFRAFGGEDLVREFLNSLPGGFWSQFIIVMAVIFILGFFLDFIEIAVVVVPIVAPILLADPGANVTAVWLGVMIGLNIQTSFLTPPFGFALFYLRGVAPAVVRTVQMYKGVIAFILLQLLALGVVGKFPELVNYLPNRVSYLSDTAPPPRNPKLQLCLEEYVGEKLTEGDELETAIARAKGLDLSVLPKDLAKDFSKAVTSAETAIAKLDEAFAVERTVAEAAIGYRPLQRTVRQIEKDIRRLEDELKDVRTRLSRLHGDDQQAAKSRLEGRQAELEAEIARMKAEIPAEWDSVHAEFAKLVQAEMKARQAYRRSADDAYEGAVETAAILKANRAFTELEQPLRDLRAVIEGKPEAEAEAVVNDLSKRFGKVEGADDVKKLLSKARRALKSKTPDKQKALALYDEAVAAYEAQKAWRGDAAERLGPELEAYVAVLSKTLGLRQQPRMPRELALYMASCMASHRDISLNF</sequence>
<evidence type="ECO:0000256" key="7">
    <source>
        <dbReference type="RuleBase" id="RU369079"/>
    </source>
</evidence>
<keyword evidence="6 9" id="KW-0472">Membrane</keyword>
<feature type="transmembrane region" description="Helical" evidence="9">
    <location>
        <begin position="401"/>
        <end position="421"/>
    </location>
</feature>
<feature type="transmembrane region" description="Helical" evidence="9">
    <location>
        <begin position="226"/>
        <end position="251"/>
    </location>
</feature>
<keyword evidence="5 9" id="KW-1133">Transmembrane helix</keyword>
<dbReference type="InterPro" id="IPR004681">
    <property type="entry name" value="TRAP_DctM"/>
</dbReference>
<evidence type="ECO:0000259" key="10">
    <source>
        <dbReference type="Pfam" id="PF06808"/>
    </source>
</evidence>
<keyword evidence="3 7" id="KW-0997">Cell inner membrane</keyword>
<organism evidence="11 12">
    <name type="scientific">Jhaorihella thermophila</name>
    <dbReference type="NCBI Taxonomy" id="488547"/>
    <lineage>
        <taxon>Bacteria</taxon>
        <taxon>Pseudomonadati</taxon>
        <taxon>Pseudomonadota</taxon>
        <taxon>Alphaproteobacteria</taxon>
        <taxon>Rhodobacterales</taxon>
        <taxon>Paracoccaceae</taxon>
        <taxon>Jhaorihella</taxon>
    </lineage>
</organism>
<feature type="transmembrane region" description="Helical" evidence="9">
    <location>
        <begin position="26"/>
        <end position="46"/>
    </location>
</feature>
<dbReference type="PANTHER" id="PTHR33362">
    <property type="entry name" value="SIALIC ACID TRAP TRANSPORTER PERMEASE PROTEIN SIAT-RELATED"/>
    <property type="match status" value="1"/>
</dbReference>
<feature type="coiled-coil region" evidence="8">
    <location>
        <begin position="641"/>
        <end position="701"/>
    </location>
</feature>
<evidence type="ECO:0000256" key="8">
    <source>
        <dbReference type="SAM" id="Coils"/>
    </source>
</evidence>
<evidence type="ECO:0000256" key="5">
    <source>
        <dbReference type="ARBA" id="ARBA00022989"/>
    </source>
</evidence>
<dbReference type="PANTHER" id="PTHR33362:SF7">
    <property type="entry name" value="SLL1103 PROTEIN"/>
    <property type="match status" value="1"/>
</dbReference>
<keyword evidence="12" id="KW-1185">Reference proteome</keyword>
<keyword evidence="8" id="KW-0175">Coiled coil</keyword>
<feature type="transmembrane region" description="Helical" evidence="9">
    <location>
        <begin position="301"/>
        <end position="318"/>
    </location>
</feature>
<feature type="transmembrane region" description="Helical" evidence="9">
    <location>
        <begin position="481"/>
        <end position="509"/>
    </location>
</feature>
<evidence type="ECO:0000256" key="6">
    <source>
        <dbReference type="ARBA" id="ARBA00023136"/>
    </source>
</evidence>
<dbReference type="GO" id="GO:0022857">
    <property type="term" value="F:transmembrane transporter activity"/>
    <property type="evidence" value="ECO:0007669"/>
    <property type="project" value="UniProtKB-UniRule"/>
</dbReference>
<feature type="transmembrane region" description="Helical" evidence="9">
    <location>
        <begin position="272"/>
        <end position="295"/>
    </location>
</feature>
<feature type="domain" description="TRAP C4-dicarboxylate transport system permease DctM subunit" evidence="10">
    <location>
        <begin position="218"/>
        <end position="341"/>
    </location>
</feature>
<proteinExistence type="predicted"/>
<evidence type="ECO:0000313" key="12">
    <source>
        <dbReference type="Proteomes" id="UP000236742"/>
    </source>
</evidence>
<evidence type="ECO:0000256" key="2">
    <source>
        <dbReference type="ARBA" id="ARBA00022475"/>
    </source>
</evidence>
<keyword evidence="4 9" id="KW-0812">Transmembrane</keyword>
<keyword evidence="2" id="KW-1003">Cell membrane</keyword>
<feature type="transmembrane region" description="Helical" evidence="9">
    <location>
        <begin position="325"/>
        <end position="346"/>
    </location>
</feature>
<feature type="transmembrane region" description="Helical" evidence="9">
    <location>
        <begin position="160"/>
        <end position="185"/>
    </location>
</feature>
<evidence type="ECO:0000256" key="4">
    <source>
        <dbReference type="ARBA" id="ARBA00022692"/>
    </source>
</evidence>
<dbReference type="AlphaFoldDB" id="A0A1H5TFU3"/>
<dbReference type="RefSeq" id="WP_104006895.1">
    <property type="nucleotide sequence ID" value="NZ_FNVD01000002.1"/>
</dbReference>
<name>A0A1H5TFU3_9RHOB</name>
<feature type="transmembrane region" description="Helical" evidence="9">
    <location>
        <begin position="521"/>
        <end position="540"/>
    </location>
</feature>
<keyword evidence="7" id="KW-0813">Transport</keyword>
<comment type="function">
    <text evidence="7">Part of the tripartite ATP-independent periplasmic (TRAP) transport system.</text>
</comment>
<reference evidence="11 12" key="1">
    <citation type="submission" date="2016-10" db="EMBL/GenBank/DDBJ databases">
        <authorList>
            <person name="de Groot N.N."/>
        </authorList>
    </citation>
    <scope>NUCLEOTIDE SEQUENCE [LARGE SCALE GENOMIC DNA]</scope>
    <source>
        <strain evidence="11 12">DSM 23413</strain>
    </source>
</reference>
<dbReference type="OrthoDB" id="7339120at2"/>
<feature type="transmembrane region" description="Helical" evidence="9">
    <location>
        <begin position="358"/>
        <end position="380"/>
    </location>
</feature>
<comment type="subcellular location">
    <subcellularLocation>
        <location evidence="1 7">Cell inner membrane</location>
        <topology evidence="1 7">Multi-pass membrane protein</topology>
    </subcellularLocation>
</comment>
<dbReference type="GO" id="GO:0005886">
    <property type="term" value="C:plasma membrane"/>
    <property type="evidence" value="ECO:0007669"/>
    <property type="project" value="UniProtKB-SubCell"/>
</dbReference>
<accession>A0A1H5TFU3</accession>
<gene>
    <name evidence="11" type="ORF">SAMN05421751_102255</name>
</gene>
<dbReference type="Proteomes" id="UP000236742">
    <property type="component" value="Unassembled WGS sequence"/>
</dbReference>
<evidence type="ECO:0000256" key="9">
    <source>
        <dbReference type="SAM" id="Phobius"/>
    </source>
</evidence>
<feature type="transmembrane region" description="Helical" evidence="9">
    <location>
        <begin position="441"/>
        <end position="474"/>
    </location>
</feature>
<feature type="transmembrane region" description="Helical" evidence="9">
    <location>
        <begin position="117"/>
        <end position="148"/>
    </location>
</feature>
<dbReference type="InterPro" id="IPR010656">
    <property type="entry name" value="DctM"/>
</dbReference>